<comment type="similarity">
    <text evidence="1">Belongs to the HyuE racemase family.</text>
</comment>
<dbReference type="Pfam" id="PF01177">
    <property type="entry name" value="Asp_Glu_race"/>
    <property type="match status" value="1"/>
</dbReference>
<protein>
    <submittedName>
        <fullName evidence="2">Aspartate/glutamate racemase family protein</fullName>
    </submittedName>
</protein>
<evidence type="ECO:0000256" key="1">
    <source>
        <dbReference type="ARBA" id="ARBA00038414"/>
    </source>
</evidence>
<proteinExistence type="inferred from homology"/>
<accession>A0ABT9I6N5</accession>
<dbReference type="Gene3D" id="3.40.50.12500">
    <property type="match status" value="1"/>
</dbReference>
<keyword evidence="3" id="KW-1185">Reference proteome</keyword>
<comment type="caution">
    <text evidence="2">The sequence shown here is derived from an EMBL/GenBank/DDBJ whole genome shotgun (WGS) entry which is preliminary data.</text>
</comment>
<sequence>MRIYAVTPIHVPAEELARRQARYDALCPPGLSVELHDIGAEAPRALDTEQQVRDSEGMVTEALRQAPDGADALLPDCVLDPGVPALAGTLGRPVFGLLRTSMTWSVLAGRSVGAVTRNRPIADELARQVDVYGLGGSFTGVEVLDLDVDAIHQADRWGASLEAVVGRMGRAGAGDLVNGCSAVDLPAEAAAWPVRVVDPTALALRLIAAGEAA</sequence>
<reference evidence="3" key="1">
    <citation type="submission" date="2023-05" db="EMBL/GenBank/DDBJ databases">
        <title>Draft genome of Pseudofrankia sp. BMG5.37.</title>
        <authorList>
            <person name="Gtari M."/>
            <person name="Ghodhbane F."/>
            <person name="Sbissi I."/>
        </authorList>
    </citation>
    <scope>NUCLEOTIDE SEQUENCE [LARGE SCALE GENOMIC DNA]</scope>
    <source>
        <strain evidence="3">BMG 814</strain>
    </source>
</reference>
<dbReference type="Proteomes" id="UP001233673">
    <property type="component" value="Unassembled WGS sequence"/>
</dbReference>
<dbReference type="EMBL" id="JASNFN010000001">
    <property type="protein sequence ID" value="MDP5181235.1"/>
    <property type="molecule type" value="Genomic_DNA"/>
</dbReference>
<dbReference type="RefSeq" id="WP_305998002.1">
    <property type="nucleotide sequence ID" value="NZ_JASNFN010000001.1"/>
</dbReference>
<evidence type="ECO:0000313" key="3">
    <source>
        <dbReference type="Proteomes" id="UP001233673"/>
    </source>
</evidence>
<evidence type="ECO:0000313" key="2">
    <source>
        <dbReference type="EMBL" id="MDP5181235.1"/>
    </source>
</evidence>
<dbReference type="InterPro" id="IPR015942">
    <property type="entry name" value="Asp/Glu/hydantoin_racemase"/>
</dbReference>
<gene>
    <name evidence="2" type="ORF">QOZ88_01155</name>
</gene>
<organism evidence="2 3">
    <name type="scientific">Blastococcus carthaginiensis</name>
    <dbReference type="NCBI Taxonomy" id="3050034"/>
    <lineage>
        <taxon>Bacteria</taxon>
        <taxon>Bacillati</taxon>
        <taxon>Actinomycetota</taxon>
        <taxon>Actinomycetes</taxon>
        <taxon>Geodermatophilales</taxon>
        <taxon>Geodermatophilaceae</taxon>
        <taxon>Blastococcus</taxon>
    </lineage>
</organism>
<dbReference type="InterPro" id="IPR053714">
    <property type="entry name" value="Iso_Racemase_Enz_sf"/>
</dbReference>
<name>A0ABT9I6N5_9ACTN</name>